<dbReference type="InterPro" id="IPR029044">
    <property type="entry name" value="Nucleotide-diphossugar_trans"/>
</dbReference>
<dbReference type="InterPro" id="IPR001173">
    <property type="entry name" value="Glyco_trans_2-like"/>
</dbReference>
<feature type="non-terminal residue" evidence="4">
    <location>
        <position position="103"/>
    </location>
</feature>
<accession>X1ERQ8</accession>
<evidence type="ECO:0000259" key="3">
    <source>
        <dbReference type="Pfam" id="PF00535"/>
    </source>
</evidence>
<proteinExistence type="predicted"/>
<dbReference type="Pfam" id="PF00535">
    <property type="entry name" value="Glycos_transf_2"/>
    <property type="match status" value="1"/>
</dbReference>
<sequence>MGYPLILIILGVIFGKEIKKREITPPVSLMVPVYNEEKIIRKKIENSLNLDYPKDKLEIIVASESNDKTNEIVKEYRDKGVKLFAYLGREGKDYTVYRTIPKC</sequence>
<evidence type="ECO:0000256" key="2">
    <source>
        <dbReference type="ARBA" id="ARBA00022679"/>
    </source>
</evidence>
<evidence type="ECO:0000256" key="1">
    <source>
        <dbReference type="ARBA" id="ARBA00022676"/>
    </source>
</evidence>
<dbReference type="AlphaFoldDB" id="X1ERQ8"/>
<dbReference type="PANTHER" id="PTHR43630:SF1">
    <property type="entry name" value="POLY-BETA-1,6-N-ACETYL-D-GLUCOSAMINE SYNTHASE"/>
    <property type="match status" value="1"/>
</dbReference>
<name>X1ERQ8_9ZZZZ</name>
<dbReference type="GO" id="GO:0016757">
    <property type="term" value="F:glycosyltransferase activity"/>
    <property type="evidence" value="ECO:0007669"/>
    <property type="project" value="UniProtKB-KW"/>
</dbReference>
<organism evidence="4">
    <name type="scientific">marine sediment metagenome</name>
    <dbReference type="NCBI Taxonomy" id="412755"/>
    <lineage>
        <taxon>unclassified sequences</taxon>
        <taxon>metagenomes</taxon>
        <taxon>ecological metagenomes</taxon>
    </lineage>
</organism>
<dbReference type="PANTHER" id="PTHR43630">
    <property type="entry name" value="POLY-BETA-1,6-N-ACETYL-D-GLUCOSAMINE SYNTHASE"/>
    <property type="match status" value="1"/>
</dbReference>
<protein>
    <recommendedName>
        <fullName evidence="3">Glycosyltransferase 2-like domain-containing protein</fullName>
    </recommendedName>
</protein>
<comment type="caution">
    <text evidence="4">The sequence shown here is derived from an EMBL/GenBank/DDBJ whole genome shotgun (WGS) entry which is preliminary data.</text>
</comment>
<keyword evidence="1" id="KW-0328">Glycosyltransferase</keyword>
<feature type="domain" description="Glycosyltransferase 2-like" evidence="3">
    <location>
        <begin position="28"/>
        <end position="84"/>
    </location>
</feature>
<gene>
    <name evidence="4" type="ORF">S03H2_18085</name>
</gene>
<reference evidence="4" key="1">
    <citation type="journal article" date="2014" name="Front. Microbiol.">
        <title>High frequency of phylogenetically diverse reductive dehalogenase-homologous genes in deep subseafloor sedimentary metagenomes.</title>
        <authorList>
            <person name="Kawai M."/>
            <person name="Futagami T."/>
            <person name="Toyoda A."/>
            <person name="Takaki Y."/>
            <person name="Nishi S."/>
            <person name="Hori S."/>
            <person name="Arai W."/>
            <person name="Tsubouchi T."/>
            <person name="Morono Y."/>
            <person name="Uchiyama I."/>
            <person name="Ito T."/>
            <person name="Fujiyama A."/>
            <person name="Inagaki F."/>
            <person name="Takami H."/>
        </authorList>
    </citation>
    <scope>NUCLEOTIDE SEQUENCE</scope>
    <source>
        <strain evidence="4">Expedition CK06-06</strain>
    </source>
</reference>
<dbReference type="Gene3D" id="3.90.550.10">
    <property type="entry name" value="Spore Coat Polysaccharide Biosynthesis Protein SpsA, Chain A"/>
    <property type="match status" value="1"/>
</dbReference>
<keyword evidence="2" id="KW-0808">Transferase</keyword>
<evidence type="ECO:0000313" key="4">
    <source>
        <dbReference type="EMBL" id="GAH36061.1"/>
    </source>
</evidence>
<dbReference type="EMBL" id="BARU01009364">
    <property type="protein sequence ID" value="GAH36061.1"/>
    <property type="molecule type" value="Genomic_DNA"/>
</dbReference>
<dbReference type="SUPFAM" id="SSF53448">
    <property type="entry name" value="Nucleotide-diphospho-sugar transferases"/>
    <property type="match status" value="1"/>
</dbReference>